<dbReference type="InterPro" id="IPR016181">
    <property type="entry name" value="Acyl_CoA_acyltransferase"/>
</dbReference>
<accession>A0A7W7C8L7</accession>
<dbReference type="Pfam" id="PF13302">
    <property type="entry name" value="Acetyltransf_3"/>
    <property type="match status" value="1"/>
</dbReference>
<dbReference type="InterPro" id="IPR051908">
    <property type="entry name" value="Ribosomal_N-acetyltransferase"/>
</dbReference>
<dbReference type="RefSeq" id="WP_185002344.1">
    <property type="nucleotide sequence ID" value="NZ_BAAAUI010000015.1"/>
</dbReference>
<feature type="domain" description="N-acetyltransferase" evidence="1">
    <location>
        <begin position="35"/>
        <end position="196"/>
    </location>
</feature>
<dbReference type="Gene3D" id="3.40.630.30">
    <property type="match status" value="1"/>
</dbReference>
<dbReference type="AlphaFoldDB" id="A0A7W7C8L7"/>
<dbReference type="EMBL" id="JACHMH010000001">
    <property type="protein sequence ID" value="MBB4676528.1"/>
    <property type="molecule type" value="Genomic_DNA"/>
</dbReference>
<proteinExistence type="predicted"/>
<keyword evidence="2" id="KW-0808">Transferase</keyword>
<dbReference type="PANTHER" id="PTHR43441:SF10">
    <property type="entry name" value="ACETYLTRANSFERASE"/>
    <property type="match status" value="1"/>
</dbReference>
<dbReference type="GO" id="GO:0005737">
    <property type="term" value="C:cytoplasm"/>
    <property type="evidence" value="ECO:0007669"/>
    <property type="project" value="TreeGrafter"/>
</dbReference>
<comment type="caution">
    <text evidence="2">The sequence shown here is derived from an EMBL/GenBank/DDBJ whole genome shotgun (WGS) entry which is preliminary data.</text>
</comment>
<dbReference type="PANTHER" id="PTHR43441">
    <property type="entry name" value="RIBOSOMAL-PROTEIN-SERINE ACETYLTRANSFERASE"/>
    <property type="match status" value="1"/>
</dbReference>
<dbReference type="SUPFAM" id="SSF55729">
    <property type="entry name" value="Acyl-CoA N-acyltransferases (Nat)"/>
    <property type="match status" value="1"/>
</dbReference>
<keyword evidence="3" id="KW-1185">Reference proteome</keyword>
<evidence type="ECO:0000313" key="2">
    <source>
        <dbReference type="EMBL" id="MBB4676528.1"/>
    </source>
</evidence>
<name>A0A7W7C8L7_9PSEU</name>
<dbReference type="GO" id="GO:1990189">
    <property type="term" value="F:protein N-terminal-serine acetyltransferase activity"/>
    <property type="evidence" value="ECO:0007669"/>
    <property type="project" value="TreeGrafter"/>
</dbReference>
<reference evidence="2 3" key="1">
    <citation type="submission" date="2020-08" db="EMBL/GenBank/DDBJ databases">
        <title>Sequencing the genomes of 1000 actinobacteria strains.</title>
        <authorList>
            <person name="Klenk H.-P."/>
        </authorList>
    </citation>
    <scope>NUCLEOTIDE SEQUENCE [LARGE SCALE GENOMIC DNA]</scope>
    <source>
        <strain evidence="2 3">DSM 44230</strain>
    </source>
</reference>
<organism evidence="2 3">
    <name type="scientific">Crossiella cryophila</name>
    <dbReference type="NCBI Taxonomy" id="43355"/>
    <lineage>
        <taxon>Bacteria</taxon>
        <taxon>Bacillati</taxon>
        <taxon>Actinomycetota</taxon>
        <taxon>Actinomycetes</taxon>
        <taxon>Pseudonocardiales</taxon>
        <taxon>Pseudonocardiaceae</taxon>
        <taxon>Crossiella</taxon>
    </lineage>
</organism>
<gene>
    <name evidence="2" type="ORF">HNR67_002646</name>
</gene>
<dbReference type="GO" id="GO:0008999">
    <property type="term" value="F:protein-N-terminal-alanine acetyltransferase activity"/>
    <property type="evidence" value="ECO:0007669"/>
    <property type="project" value="TreeGrafter"/>
</dbReference>
<dbReference type="Proteomes" id="UP000533598">
    <property type="component" value="Unassembled WGS sequence"/>
</dbReference>
<dbReference type="PROSITE" id="PS51186">
    <property type="entry name" value="GNAT"/>
    <property type="match status" value="1"/>
</dbReference>
<dbReference type="InterPro" id="IPR000182">
    <property type="entry name" value="GNAT_dom"/>
</dbReference>
<protein>
    <submittedName>
        <fullName evidence="2">RimJ/RimL family protein N-acetyltransferase</fullName>
    </submittedName>
</protein>
<evidence type="ECO:0000259" key="1">
    <source>
        <dbReference type="PROSITE" id="PS51186"/>
    </source>
</evidence>
<evidence type="ECO:0000313" key="3">
    <source>
        <dbReference type="Proteomes" id="UP000533598"/>
    </source>
</evidence>
<sequence>MRSGVLLAAVTRRLRPHHPGWPAVLGPMSGHDRAVTLRPPRPADAPDWCEAVRADRKWLEPWWPTSAASWDSRSCQQVWRARCDNFLRAARRGGMIPMVVEVDGRFAGEMMLDRIDRDQGLAELGGWVYSAFHGTAVAATAMRALIRHGFGPVGLRRLTAPVGVGNRAAGILVARNGFRKEGVLRSHMHVGGKLLDHQLWGLLPEDAEWLRSPANIVG</sequence>